<feature type="compositionally biased region" description="Polar residues" evidence="5">
    <location>
        <begin position="170"/>
        <end position="180"/>
    </location>
</feature>
<evidence type="ECO:0000256" key="5">
    <source>
        <dbReference type="SAM" id="MobiDB-lite"/>
    </source>
</evidence>
<dbReference type="GO" id="GO:0008270">
    <property type="term" value="F:zinc ion binding"/>
    <property type="evidence" value="ECO:0007669"/>
    <property type="project" value="UniProtKB-KW"/>
</dbReference>
<feature type="region of interest" description="Disordered" evidence="5">
    <location>
        <begin position="719"/>
        <end position="759"/>
    </location>
</feature>
<dbReference type="EMBL" id="JBAMMX010000009">
    <property type="protein sequence ID" value="KAK6933146.1"/>
    <property type="molecule type" value="Genomic_DNA"/>
</dbReference>
<dbReference type="Pfam" id="PF04937">
    <property type="entry name" value="DUF659"/>
    <property type="match status" value="1"/>
</dbReference>
<evidence type="ECO:0000256" key="4">
    <source>
        <dbReference type="PROSITE-ProRule" id="PRU00027"/>
    </source>
</evidence>
<gene>
    <name evidence="7" type="ORF">RJ641_036040</name>
</gene>
<dbReference type="PROSITE" id="PS50808">
    <property type="entry name" value="ZF_BED"/>
    <property type="match status" value="1"/>
</dbReference>
<dbReference type="Proteomes" id="UP001370490">
    <property type="component" value="Unassembled WGS sequence"/>
</dbReference>
<accession>A0AAN8VP17</accession>
<evidence type="ECO:0000256" key="2">
    <source>
        <dbReference type="ARBA" id="ARBA00022771"/>
    </source>
</evidence>
<dbReference type="InterPro" id="IPR003656">
    <property type="entry name" value="Znf_BED"/>
</dbReference>
<proteinExistence type="predicted"/>
<organism evidence="7 8">
    <name type="scientific">Dillenia turbinata</name>
    <dbReference type="NCBI Taxonomy" id="194707"/>
    <lineage>
        <taxon>Eukaryota</taxon>
        <taxon>Viridiplantae</taxon>
        <taxon>Streptophyta</taxon>
        <taxon>Embryophyta</taxon>
        <taxon>Tracheophyta</taxon>
        <taxon>Spermatophyta</taxon>
        <taxon>Magnoliopsida</taxon>
        <taxon>eudicotyledons</taxon>
        <taxon>Gunneridae</taxon>
        <taxon>Pentapetalae</taxon>
        <taxon>Dilleniales</taxon>
        <taxon>Dilleniaceae</taxon>
        <taxon>Dillenia</taxon>
    </lineage>
</organism>
<evidence type="ECO:0000256" key="3">
    <source>
        <dbReference type="ARBA" id="ARBA00022833"/>
    </source>
</evidence>
<dbReference type="PANTHER" id="PTHR32166:SF88">
    <property type="entry name" value="HAT TRANSPOSON SUPERFAMILY"/>
    <property type="match status" value="1"/>
</dbReference>
<dbReference type="PANTHER" id="PTHR32166">
    <property type="entry name" value="OSJNBA0013A04.12 PROTEIN"/>
    <property type="match status" value="1"/>
</dbReference>
<dbReference type="GO" id="GO:0003677">
    <property type="term" value="F:DNA binding"/>
    <property type="evidence" value="ECO:0007669"/>
    <property type="project" value="InterPro"/>
</dbReference>
<dbReference type="InterPro" id="IPR012337">
    <property type="entry name" value="RNaseH-like_sf"/>
</dbReference>
<comment type="caution">
    <text evidence="7">The sequence shown here is derived from an EMBL/GenBank/DDBJ whole genome shotgun (WGS) entry which is preliminary data.</text>
</comment>
<feature type="region of interest" description="Disordered" evidence="5">
    <location>
        <begin position="84"/>
        <end position="110"/>
    </location>
</feature>
<protein>
    <recommendedName>
        <fullName evidence="6">BED-type domain-containing protein</fullName>
    </recommendedName>
</protein>
<feature type="domain" description="BED-type" evidence="6">
    <location>
        <begin position="13"/>
        <end position="71"/>
    </location>
</feature>
<dbReference type="SUPFAM" id="SSF53098">
    <property type="entry name" value="Ribonuclease H-like"/>
    <property type="match status" value="1"/>
</dbReference>
<keyword evidence="2 4" id="KW-0863">Zinc-finger</keyword>
<feature type="compositionally biased region" description="Polar residues" evidence="5">
    <location>
        <begin position="725"/>
        <end position="749"/>
    </location>
</feature>
<evidence type="ECO:0000259" key="6">
    <source>
        <dbReference type="PROSITE" id="PS50808"/>
    </source>
</evidence>
<keyword evidence="8" id="KW-1185">Reference proteome</keyword>
<dbReference type="InterPro" id="IPR007021">
    <property type="entry name" value="DUF659"/>
</dbReference>
<sequence>MATNLEPIPVTSQKHDPAWKHCQMFKNGDKVELKCIYCGKSFRGGGIHRIKEHLAGQKGNAATCLRVLPDVRLLMQQSLEGAVVKKRKKQRNSEEIAGINPPPSEADHFRSRGVLSSEPQAIGDSAGQEQNLSLVVQEEGRSNKNVEKKRRGRPRNSTSVAPDNPMPISFSPNPVSTVGSGLQRAKGHAHMAIARFFYDVGLPLDAVNSVYFRPMVSAIFAEGAALVGPSYHDLRGWILKNVFEEVKNETNKYMGVWGRTGCSILVDELKTEKGLTILNILVYCPEGTMFLRSIDASHMLHSTTALYELLKDVVEEVGIENVLQVITNCEEHYRLAGRRLTNTFPTVYWTPCATQSLNLMFEDFSKVDWINAVLEQAKCITRFVYNHSFVLNMMRRFTFGNDLVVPESTSYATNFMTLKRMVDLKHNLQGMVTSEEWMNCPYSKRPEGLAMLDYVSNQSFWSSSILITRLTEPLLRVLRMVRSERRPAMGYVYAGIYRAKEAIKKEQAKRKDYLTYWNIIDRRWGELQSFPLHAAGFYLNPKFFYSIEGDIHNNVVSGLFDCIERLVPDTKIQDKIMKEISSYKNSTGDFGRKMAIRARDTLLPEQEPLDPISLDNVNVIDDWVTVKELCLEEYGSADWMMVDPPLANTRLLGSSNDEIEGLGTGFDDLEIFDGRKDDGEENDENHITGLLDSCYVDVDFVQPWGAPRYLIPCPLLGDEGESETKPASLSSPSPTEVKTTSSNKAPNAKTSEHVVGLPA</sequence>
<reference evidence="7 8" key="1">
    <citation type="submission" date="2023-12" db="EMBL/GenBank/DDBJ databases">
        <title>A high-quality genome assembly for Dillenia turbinata (Dilleniales).</title>
        <authorList>
            <person name="Chanderbali A."/>
        </authorList>
    </citation>
    <scope>NUCLEOTIDE SEQUENCE [LARGE SCALE GENOMIC DNA]</scope>
    <source>
        <strain evidence="7">LSX21</strain>
        <tissue evidence="7">Leaf</tissue>
    </source>
</reference>
<evidence type="ECO:0000313" key="7">
    <source>
        <dbReference type="EMBL" id="KAK6933146.1"/>
    </source>
</evidence>
<evidence type="ECO:0000256" key="1">
    <source>
        <dbReference type="ARBA" id="ARBA00022723"/>
    </source>
</evidence>
<keyword evidence="3" id="KW-0862">Zinc</keyword>
<name>A0AAN8VP17_9MAGN</name>
<dbReference type="AlphaFoldDB" id="A0AAN8VP17"/>
<evidence type="ECO:0000313" key="8">
    <source>
        <dbReference type="Proteomes" id="UP001370490"/>
    </source>
</evidence>
<feature type="region of interest" description="Disordered" evidence="5">
    <location>
        <begin position="134"/>
        <end position="181"/>
    </location>
</feature>
<keyword evidence="1" id="KW-0479">Metal-binding</keyword>